<feature type="transmembrane region" description="Helical" evidence="15">
    <location>
        <begin position="277"/>
        <end position="297"/>
    </location>
</feature>
<evidence type="ECO:0000256" key="11">
    <source>
        <dbReference type="ARBA" id="ARBA00022989"/>
    </source>
</evidence>
<evidence type="ECO:0000313" key="20">
    <source>
        <dbReference type="EMBL" id="SFL86020.1"/>
    </source>
</evidence>
<keyword evidence="12" id="KW-0902">Two-component regulatory system</keyword>
<protein>
    <recommendedName>
        <fullName evidence="3">histidine kinase</fullName>
        <ecNumber evidence="3">2.7.13.3</ecNumber>
    </recommendedName>
</protein>
<dbReference type="InterPro" id="IPR013655">
    <property type="entry name" value="PAS_fold_3"/>
</dbReference>
<dbReference type="Proteomes" id="UP000199520">
    <property type="component" value="Unassembled WGS sequence"/>
</dbReference>
<dbReference type="SUPFAM" id="SSF47384">
    <property type="entry name" value="Homodimeric domain of signal transducing histidine kinase"/>
    <property type="match status" value="1"/>
</dbReference>
<comment type="subcellular location">
    <subcellularLocation>
        <location evidence="2">Cell membrane</location>
        <topology evidence="2">Multi-pass membrane protein</topology>
    </subcellularLocation>
</comment>
<dbReference type="Pfam" id="PF02518">
    <property type="entry name" value="HATPase_c"/>
    <property type="match status" value="1"/>
</dbReference>
<keyword evidence="5" id="KW-0597">Phosphoprotein</keyword>
<dbReference type="SMART" id="SM00091">
    <property type="entry name" value="PAS"/>
    <property type="match status" value="1"/>
</dbReference>
<name>A0A1I4L4V7_9FIRM</name>
<evidence type="ECO:0000259" key="17">
    <source>
        <dbReference type="PROSITE" id="PS50112"/>
    </source>
</evidence>
<reference evidence="21" key="1">
    <citation type="submission" date="2016-10" db="EMBL/GenBank/DDBJ databases">
        <authorList>
            <person name="Varghese N."/>
            <person name="Submissions S."/>
        </authorList>
    </citation>
    <scope>NUCLEOTIDE SEQUENCE [LARGE SCALE GENOMIC DNA]</scope>
    <source>
        <strain evidence="21">DSM 13327</strain>
    </source>
</reference>
<evidence type="ECO:0000256" key="3">
    <source>
        <dbReference type="ARBA" id="ARBA00012438"/>
    </source>
</evidence>
<proteinExistence type="predicted"/>
<dbReference type="CDD" id="cd00082">
    <property type="entry name" value="HisKA"/>
    <property type="match status" value="1"/>
</dbReference>
<evidence type="ECO:0000256" key="14">
    <source>
        <dbReference type="SAM" id="Coils"/>
    </source>
</evidence>
<evidence type="ECO:0000256" key="12">
    <source>
        <dbReference type="ARBA" id="ARBA00023012"/>
    </source>
</evidence>
<dbReference type="InterPro" id="IPR000700">
    <property type="entry name" value="PAS-assoc_C"/>
</dbReference>
<dbReference type="RefSeq" id="WP_090937854.1">
    <property type="nucleotide sequence ID" value="NZ_FOTS01000022.1"/>
</dbReference>
<dbReference type="SUPFAM" id="SSF55785">
    <property type="entry name" value="PYP-like sensor domain (PAS domain)"/>
    <property type="match status" value="1"/>
</dbReference>
<dbReference type="InterPro" id="IPR033479">
    <property type="entry name" value="dCache_1"/>
</dbReference>
<feature type="domain" description="Histidine kinase" evidence="16">
    <location>
        <begin position="554"/>
        <end position="785"/>
    </location>
</feature>
<accession>A0A1I4L4V7</accession>
<dbReference type="PRINTS" id="PR00344">
    <property type="entry name" value="BCTRLSENSOR"/>
</dbReference>
<keyword evidence="10" id="KW-0067">ATP-binding</keyword>
<evidence type="ECO:0000313" key="21">
    <source>
        <dbReference type="Proteomes" id="UP000199520"/>
    </source>
</evidence>
<keyword evidence="8" id="KW-0547">Nucleotide-binding</keyword>
<dbReference type="GO" id="GO:0000155">
    <property type="term" value="F:phosphorelay sensor kinase activity"/>
    <property type="evidence" value="ECO:0007669"/>
    <property type="project" value="InterPro"/>
</dbReference>
<keyword evidence="21" id="KW-1185">Reference proteome</keyword>
<dbReference type="InterPro" id="IPR035965">
    <property type="entry name" value="PAS-like_dom_sf"/>
</dbReference>
<evidence type="ECO:0000256" key="5">
    <source>
        <dbReference type="ARBA" id="ARBA00022553"/>
    </source>
</evidence>
<dbReference type="PANTHER" id="PTHR43065:SF47">
    <property type="match status" value="1"/>
</dbReference>
<evidence type="ECO:0000256" key="4">
    <source>
        <dbReference type="ARBA" id="ARBA00022475"/>
    </source>
</evidence>
<dbReference type="InterPro" id="IPR029151">
    <property type="entry name" value="Sensor-like_sf"/>
</dbReference>
<dbReference type="PROSITE" id="PS50112">
    <property type="entry name" value="PAS"/>
    <property type="match status" value="1"/>
</dbReference>
<feature type="domain" description="PAC" evidence="18">
    <location>
        <begin position="443"/>
        <end position="495"/>
    </location>
</feature>
<dbReference type="SUPFAM" id="SSF55874">
    <property type="entry name" value="ATPase domain of HSP90 chaperone/DNA topoisomerase II/histidine kinase"/>
    <property type="match status" value="1"/>
</dbReference>
<evidence type="ECO:0000256" key="10">
    <source>
        <dbReference type="ARBA" id="ARBA00022840"/>
    </source>
</evidence>
<evidence type="ECO:0000256" key="8">
    <source>
        <dbReference type="ARBA" id="ARBA00022741"/>
    </source>
</evidence>
<dbReference type="Pfam" id="PF08447">
    <property type="entry name" value="PAS_3"/>
    <property type="match status" value="1"/>
</dbReference>
<dbReference type="InterPro" id="IPR036097">
    <property type="entry name" value="HisK_dim/P_sf"/>
</dbReference>
<dbReference type="InterPro" id="IPR000014">
    <property type="entry name" value="PAS"/>
</dbReference>
<dbReference type="STRING" id="1123291.SAMN04490355_102231"/>
<organism evidence="20 21">
    <name type="scientific">Pelosinus propionicus DSM 13327</name>
    <dbReference type="NCBI Taxonomy" id="1123291"/>
    <lineage>
        <taxon>Bacteria</taxon>
        <taxon>Bacillati</taxon>
        <taxon>Bacillota</taxon>
        <taxon>Negativicutes</taxon>
        <taxon>Selenomonadales</taxon>
        <taxon>Sporomusaceae</taxon>
        <taxon>Pelosinus</taxon>
    </lineage>
</organism>
<dbReference type="SMART" id="SM00387">
    <property type="entry name" value="HATPase_c"/>
    <property type="match status" value="1"/>
</dbReference>
<dbReference type="EMBL" id="FOTS01000022">
    <property type="protein sequence ID" value="SFL86020.1"/>
    <property type="molecule type" value="Genomic_DNA"/>
</dbReference>
<dbReference type="Pfam" id="PF02743">
    <property type="entry name" value="dCache_1"/>
    <property type="match status" value="1"/>
</dbReference>
<dbReference type="Gene3D" id="3.30.565.10">
    <property type="entry name" value="Histidine kinase-like ATPase, C-terminal domain"/>
    <property type="match status" value="1"/>
</dbReference>
<keyword evidence="7 15" id="KW-0812">Transmembrane</keyword>
<dbReference type="SMART" id="SM00086">
    <property type="entry name" value="PAC"/>
    <property type="match status" value="1"/>
</dbReference>
<dbReference type="GO" id="GO:0005886">
    <property type="term" value="C:plasma membrane"/>
    <property type="evidence" value="ECO:0007669"/>
    <property type="project" value="UniProtKB-SubCell"/>
</dbReference>
<dbReference type="GO" id="GO:0005524">
    <property type="term" value="F:ATP binding"/>
    <property type="evidence" value="ECO:0007669"/>
    <property type="project" value="UniProtKB-KW"/>
</dbReference>
<evidence type="ECO:0000259" key="18">
    <source>
        <dbReference type="PROSITE" id="PS50113"/>
    </source>
</evidence>
<dbReference type="InterPro" id="IPR036890">
    <property type="entry name" value="HATPase_C_sf"/>
</dbReference>
<keyword evidence="4" id="KW-1003">Cell membrane</keyword>
<evidence type="ECO:0000256" key="13">
    <source>
        <dbReference type="ARBA" id="ARBA00023136"/>
    </source>
</evidence>
<evidence type="ECO:0000256" key="2">
    <source>
        <dbReference type="ARBA" id="ARBA00004651"/>
    </source>
</evidence>
<dbReference type="InterPro" id="IPR004358">
    <property type="entry name" value="Sig_transdc_His_kin-like_C"/>
</dbReference>
<evidence type="ECO:0000256" key="7">
    <source>
        <dbReference type="ARBA" id="ARBA00022692"/>
    </source>
</evidence>
<evidence type="ECO:0000256" key="15">
    <source>
        <dbReference type="SAM" id="Phobius"/>
    </source>
</evidence>
<comment type="catalytic activity">
    <reaction evidence="1">
        <text>ATP + protein L-histidine = ADP + protein N-phospho-L-histidine.</text>
        <dbReference type="EC" id="2.7.13.3"/>
    </reaction>
</comment>
<evidence type="ECO:0000256" key="9">
    <source>
        <dbReference type="ARBA" id="ARBA00022777"/>
    </source>
</evidence>
<dbReference type="PROSITE" id="PS50885">
    <property type="entry name" value="HAMP"/>
    <property type="match status" value="1"/>
</dbReference>
<dbReference type="CDD" id="cd12914">
    <property type="entry name" value="PDC1_DGC_like"/>
    <property type="match status" value="1"/>
</dbReference>
<dbReference type="Gene3D" id="1.10.287.130">
    <property type="match status" value="1"/>
</dbReference>
<keyword evidence="9" id="KW-0418">Kinase</keyword>
<dbReference type="EC" id="2.7.13.3" evidence="3"/>
<dbReference type="Gene3D" id="6.10.340.10">
    <property type="match status" value="1"/>
</dbReference>
<dbReference type="InterPro" id="IPR003661">
    <property type="entry name" value="HisK_dim/P_dom"/>
</dbReference>
<evidence type="ECO:0000259" key="16">
    <source>
        <dbReference type="PROSITE" id="PS50109"/>
    </source>
</evidence>
<dbReference type="PROSITE" id="PS50113">
    <property type="entry name" value="PAC"/>
    <property type="match status" value="1"/>
</dbReference>
<dbReference type="InterPro" id="IPR001610">
    <property type="entry name" value="PAC"/>
</dbReference>
<evidence type="ECO:0000256" key="6">
    <source>
        <dbReference type="ARBA" id="ARBA00022679"/>
    </source>
</evidence>
<dbReference type="InterPro" id="IPR003660">
    <property type="entry name" value="HAMP_dom"/>
</dbReference>
<dbReference type="CDD" id="cd00130">
    <property type="entry name" value="PAS"/>
    <property type="match status" value="1"/>
</dbReference>
<dbReference type="InterPro" id="IPR005467">
    <property type="entry name" value="His_kinase_dom"/>
</dbReference>
<dbReference type="Gene3D" id="3.30.450.20">
    <property type="entry name" value="PAS domain"/>
    <property type="match status" value="2"/>
</dbReference>
<dbReference type="PROSITE" id="PS50109">
    <property type="entry name" value="HIS_KIN"/>
    <property type="match status" value="1"/>
</dbReference>
<keyword evidence="6" id="KW-0808">Transferase</keyword>
<dbReference type="NCBIfam" id="TIGR00229">
    <property type="entry name" value="sensory_box"/>
    <property type="match status" value="1"/>
</dbReference>
<keyword evidence="13 15" id="KW-0472">Membrane</keyword>
<feature type="domain" description="HAMP" evidence="19">
    <location>
        <begin position="298"/>
        <end position="355"/>
    </location>
</feature>
<evidence type="ECO:0000259" key="19">
    <source>
        <dbReference type="PROSITE" id="PS50885"/>
    </source>
</evidence>
<feature type="coiled-coil region" evidence="14">
    <location>
        <begin position="486"/>
        <end position="545"/>
    </location>
</feature>
<dbReference type="InterPro" id="IPR003594">
    <property type="entry name" value="HATPase_dom"/>
</dbReference>
<sequence length="792" mass="89808">MKIRSQLLLVMVISLFFMTSLVTGVQMYTAYNQEKESMHGILQNQALQFSNQVEMWFTLIKQGGHLFVSESFVQNANQKEMQKLLGNMHNELNVFDDLIVAKENGEITNIYPHNPSVIGKSMAGYNYFQTTITSRNAQISKVLLSPTTGKPVIVITQPIIKENGELTGVLLQNIKLDALQDMSEDAKIGQTGQTLVFTSDGKIIVPQNSESSEYISYISGELNDLFKKDLRSMGKFTRENGEAAMVATARVKTPGWGIAVTITQKEVLQGFYDSIKYGVITFCIIFLLISFVSLLIFNKLFRSITTVTKHFTSMNEGNFASAKISEEVIHSAPQELQELCTTFNTMSQTIQNNIDVIQKTNEELMVSEERWQLALQGNNEGIWDWDIKTDQAFFSARVMQMFGYDDVEEFKSMGEWRKRIHPNDFEKIEQFLQDYLAKKTDFFRGEYRFCCKDHSFKWAFVSGQAVWDEQCMPLRVVGSISDITQRKEAEEALHQVHEQLEIKVERRTEDLLAMNEELQAVNKELQYALENLQQTQAQLVHAEKMASLGSLVAGIAHEINTPVGVGVTATSHLQEVTKEFAALYASGDLKRRDLTNYLEDSEEALSIIFSNLERASQLIRSFKQVSADQSSEARRIFNIKQYLNEILLSLQPKIKRTRHKIILKCNESLQIDSFPGAFGQIITNLIMNSLIHAYDPDQEGTLTIAIFQEVETIFLIYSDDGKGMSNEVVAQIFNPFFTTKRGMGGTGLGLYILYNLVKKQFNGTIECESELGKGTKFIIGIPVERETHNDKE</sequence>
<keyword evidence="14" id="KW-0175">Coiled coil</keyword>
<feature type="domain" description="PAS" evidence="17">
    <location>
        <begin position="367"/>
        <end position="439"/>
    </location>
</feature>
<gene>
    <name evidence="20" type="ORF">SAMN04490355_102231</name>
</gene>
<evidence type="ECO:0000256" key="1">
    <source>
        <dbReference type="ARBA" id="ARBA00000085"/>
    </source>
</evidence>
<dbReference type="PANTHER" id="PTHR43065">
    <property type="entry name" value="SENSOR HISTIDINE KINASE"/>
    <property type="match status" value="1"/>
</dbReference>
<dbReference type="AlphaFoldDB" id="A0A1I4L4V7"/>
<dbReference type="SUPFAM" id="SSF103190">
    <property type="entry name" value="Sensory domain-like"/>
    <property type="match status" value="1"/>
</dbReference>
<keyword evidence="11 15" id="KW-1133">Transmembrane helix</keyword>
<dbReference type="OrthoDB" id="9784397at2"/>